<feature type="domain" description="VWFD" evidence="4">
    <location>
        <begin position="1251"/>
        <end position="1437"/>
    </location>
</feature>
<dbReference type="InterPro" id="IPR001846">
    <property type="entry name" value="VWF_type-D"/>
</dbReference>
<keyword evidence="3" id="KW-1133">Transmembrane helix</keyword>
<name>A0A6J8EEY1_MYTCO</name>
<evidence type="ECO:0000256" key="1">
    <source>
        <dbReference type="ARBA" id="ARBA00022729"/>
    </source>
</evidence>
<evidence type="ECO:0000256" key="3">
    <source>
        <dbReference type="SAM" id="Phobius"/>
    </source>
</evidence>
<organism evidence="5 6">
    <name type="scientific">Mytilus coruscus</name>
    <name type="common">Sea mussel</name>
    <dbReference type="NCBI Taxonomy" id="42192"/>
    <lineage>
        <taxon>Eukaryota</taxon>
        <taxon>Metazoa</taxon>
        <taxon>Spiralia</taxon>
        <taxon>Lophotrochozoa</taxon>
        <taxon>Mollusca</taxon>
        <taxon>Bivalvia</taxon>
        <taxon>Autobranchia</taxon>
        <taxon>Pteriomorphia</taxon>
        <taxon>Mytilida</taxon>
        <taxon>Mytiloidea</taxon>
        <taxon>Mytilidae</taxon>
        <taxon>Mytilinae</taxon>
        <taxon>Mytilus</taxon>
    </lineage>
</organism>
<dbReference type="OrthoDB" id="10001041at2759"/>
<protein>
    <recommendedName>
        <fullName evidence="4">VWFD domain-containing protein</fullName>
    </recommendedName>
</protein>
<keyword evidence="6" id="KW-1185">Reference proteome</keyword>
<proteinExistence type="predicted"/>
<dbReference type="PROSITE" id="PS51233">
    <property type="entry name" value="VWFD"/>
    <property type="match status" value="2"/>
</dbReference>
<evidence type="ECO:0000256" key="2">
    <source>
        <dbReference type="ARBA" id="ARBA00023157"/>
    </source>
</evidence>
<dbReference type="InterPro" id="IPR000742">
    <property type="entry name" value="EGF"/>
</dbReference>
<dbReference type="Gene3D" id="2.10.25.10">
    <property type="entry name" value="Laminin"/>
    <property type="match status" value="3"/>
</dbReference>
<keyword evidence="3" id="KW-0812">Transmembrane</keyword>
<dbReference type="SMART" id="SM00216">
    <property type="entry name" value="VWD"/>
    <property type="match status" value="2"/>
</dbReference>
<keyword evidence="2" id="KW-1015">Disulfide bond</keyword>
<feature type="transmembrane region" description="Helical" evidence="3">
    <location>
        <begin position="2720"/>
        <end position="2745"/>
    </location>
</feature>
<gene>
    <name evidence="5" type="ORF">MCOR_50694</name>
</gene>
<dbReference type="PANTHER" id="PTHR14949">
    <property type="entry name" value="EGF-LIKE-DOMAIN, MULTIPLE 7, 8"/>
    <property type="match status" value="1"/>
</dbReference>
<dbReference type="InterPro" id="IPR058727">
    <property type="entry name" value="Helical_Vwde"/>
</dbReference>
<accession>A0A6J8EEY1</accession>
<keyword evidence="3" id="KW-0472">Membrane</keyword>
<sequence>MYVLGNRNAIDPCEDDSERHLHDMHRRFKNYKTAFQRKHEEMVCDKYLIPQHGAWFMSYNDMPTEPPTFLDCGTTHPIWLNGTIPTIPEGVVDRTACKVGFMSYCDEEIPVKIKRCEKYTAYFLLPTKHCPEAYCFGIKKDPPLPKPVVKPTMYNENESSVDRLQFECYMNISSLNFAYYEVTWRWGKYSLTLKNESSQFSNLRLTNEHFKTLGVDITCTVKALHFEHDVLGLNATSLKFYAGLKFTEHIIIQKGEVVVIPYQMTIPISCRIVDTCGINVNVIIKGKTELDKCDGQLYAIPRGNNTIDLMSKDWNTTHHIEMKHIGRKGYGVKPSSFNVGIQVDLSNSNFIHHENIPKLHVNVQDSDSNRKVCSAYNDPHMKTFDGLSYEHQQAGTYILYEHKISERHMQVQMELTPCNSNRAFCICGLAVRAGGDIFVIYLCGGKTKIKYGTCYDKILRVKRAKRNTKQYKITFPTGTEISANIFLHGGYGGTMNVEVRGSGDDRGQSQGLCGRMTGNTTDNMLIRGTNTTDKTGGSWKRYKQFSNSWRKLLFIMSGCKGNFNSYGFHFRVKDSENLFHWPKDHYVDKWMDSKLNPEASSVLSCDNDNSYEIVQQSSCEGNYSLSIPVIVNKTLPTTSPGTQVKFNTDQAQKFCKKKIIDTNAYKECAAGLPGIDWPHFFEMCWHDIELTDSTMWAEQTIRAVLERCVVEVKKKDKDESHNTTTVKPIQTPNLDELCPSDCNNNGTCKDAICTCNQHFIGIDCSVSIANPPIITDIVGLKSGGKTWCDKSKARCNSFRLYGHEIEQSGTLTCKIEKYLATSNSTYTNVSTHIINATVESLSEVRCSLTNGMTPDMRVKHSGLYVEEYLVSLSYNNRNYSHPMILLVFNGRCHDIHHATPNNIVGLVRSTCFINGECIQQGAKDKLNDFVVCNPDSNPLKWTFDSKHNCKINGTFYHHKENNTELQCLSCNPNVSSTNWTLVGKCLIEGDCYTDLANSPFDEMYICNSSYSTTEWSMNHTIPVPDIRIHVSSNMSNSLYKKYELECHLDTSRMNYTYFNITWMWGNNSLVFQDHSNNLLSMRLPGYYITDIGINVYCIMEGQYELNKVMTTFNSKEFYVGIQTNSPVEIEKGGTAQLRYRLTVPLLCNNCLIHLTIVDTVALGVHNNDGCDGDIVTISQKMDRCDFEIKHTNWNMSKTISIKHRPNRQYGVQLDTFLIKLQATVSKTNLTVVEVPDIKVQVIQHDTEWHSKVCSAYTDPHMTTFDGLHYEHQQAGTYTMYRDKQQNMEVQIQLTTCYSDTAFCACGIAIRAGADVFFINFCDGWSVIQYAACEYAPVLHVSKMKRNNQHYRIVFPTGTSVSVRVANINLLDIEIRPSADDFNNTEGLCGTLTNNCSDDFRLGNGNSIMVAASCHNSLYSFANREFSNSWIVSQGDDLFSLSENSFLSVWNNTDNFCKCTPRNNGSFSEKCGNHLYPSVYCTDSGFESIETTCRNNVSPGNYIKTIPIKKEKKYETKPANIDKHELTLNESISHCKTHLNNKDVFQLCSEINNIPSQHFEEICAIDVYLSHTYLWTSQTYETLKLRCLQEINLNTTLQTSITKDGKSFTDIRENKLCPGFTKNCNGNGDCTNGTCICNSGYISPDCSVNITTVPTVDYIQNNGLCDTSKGACSTVHVYGHIYEANMIFCKIQTFYMFEDKTFKYGSYKIGGGKITSLIEIECQIPTDLLIERKMTSYISKGYTVNVGYNGSLFKTKTLKYFEFDPKCQIPRGAEEDRFFEIAKGTCFVNGKCYSNMEINPIISFEYCDSHRKQQEWSFNETSVCKIDGKYVPKSNLTSNNECQSCNPEKAVYNWTVVDNECFINYTCFSTNDRNPQNDEEYCDPLNSQIKSVLVPYVRPALLKVHQTIMNVDVERLYFECVMDLNRLFYKFYEVTWTWGRNQSSILESDISCTLRGKHSYEDQDGTVFTSEPFFAGIHITEFMTVQKGGSAELSYNLTVPFGCLSFNNRTLPCFIELNMLSPDYTTSDQCYGDIVNLEHCRVKIWRDTWNTPRTLAIKHRGRQMYGVFPEQISMKLKTSSADHPLWDTTKIPEIKVQAKLIQCDDTNGVHCICGVAVRAGGDVYMFDFCDGNSIIQYMACQQRLLDVTTRSKDNKKYKITFPTGTEVAVYIQYIGTNTFMDVEIRASDSDFNMTEGLCGTLNDKCNDDIIGTDGKFLPVNCQSDTIMATISQNFSDSWRVSGRSDLFNLTNGEQIALWTDHDEYCSCPSAEISDEFECSARSTVPCNSKNNYKTIGQSTCKLSPIDNFNIPTKNRIQENTTTTNPEIVNISLSEAQSRCREAIENNTAFKACSVVPNMPSEYFIQICGMEVQKSKSIAWIRHTVDSMKSRCLSEVQKNETLNDQPSEDIPSITESVIMAICPGLPECNGNGKCDHGVCVCNKGFMSQDCSMTKTVPPEIYGVRGNGICDRNEINCDTAFVVGNRIEESDELSCRISKYIIHPDGSKSFEGTTIVSGNVETLVEVHCPLKTPKQKRSVGNTGNIHFVEVFDVSVSYNREDFSDPERVILMNSKCQQINGTTTEPNFVLKDDTCFIDNQCLLDKESNPQEEYLYCNAPAAQFEWTFDDSENCKVDEQYFSRNNIIFDKECLLCNPEITSYNWTLKENYCFIDGVCVPHDEKNTVDECLLCNTGKHFFEWTKQDEVCITKVVKPSDTERSSSKLGLILLGSIGSVVILFIVGFIVNCYVKNNNSRLKKKSTYEADEHYDMRRLPRLKVKT</sequence>
<evidence type="ECO:0000259" key="4">
    <source>
        <dbReference type="PROSITE" id="PS51233"/>
    </source>
</evidence>
<evidence type="ECO:0000313" key="6">
    <source>
        <dbReference type="Proteomes" id="UP000507470"/>
    </source>
</evidence>
<dbReference type="GO" id="GO:0005102">
    <property type="term" value="F:signaling receptor binding"/>
    <property type="evidence" value="ECO:0007669"/>
    <property type="project" value="TreeGrafter"/>
</dbReference>
<keyword evidence="1" id="KW-0732">Signal</keyword>
<dbReference type="GO" id="GO:0009986">
    <property type="term" value="C:cell surface"/>
    <property type="evidence" value="ECO:0007669"/>
    <property type="project" value="TreeGrafter"/>
</dbReference>
<dbReference type="SMART" id="SM00181">
    <property type="entry name" value="EGF"/>
    <property type="match status" value="3"/>
</dbReference>
<dbReference type="GO" id="GO:0005576">
    <property type="term" value="C:extracellular region"/>
    <property type="evidence" value="ECO:0007669"/>
    <property type="project" value="TreeGrafter"/>
</dbReference>
<dbReference type="PANTHER" id="PTHR14949:SF54">
    <property type="entry name" value="VWFD DOMAIN-CONTAINING PROTEIN"/>
    <property type="match status" value="1"/>
</dbReference>
<dbReference type="Pfam" id="PF00094">
    <property type="entry name" value="VWD"/>
    <property type="match status" value="2"/>
</dbReference>
<dbReference type="Proteomes" id="UP000507470">
    <property type="component" value="Unassembled WGS sequence"/>
</dbReference>
<dbReference type="Pfam" id="PF26129">
    <property type="entry name" value="Vwde"/>
    <property type="match status" value="3"/>
</dbReference>
<evidence type="ECO:0000313" key="5">
    <source>
        <dbReference type="EMBL" id="CAC5418242.1"/>
    </source>
</evidence>
<dbReference type="InterPro" id="IPR050969">
    <property type="entry name" value="Dev_Signal_Modulators"/>
</dbReference>
<feature type="domain" description="VWFD" evidence="4">
    <location>
        <begin position="371"/>
        <end position="560"/>
    </location>
</feature>
<reference evidence="5 6" key="1">
    <citation type="submission" date="2020-06" db="EMBL/GenBank/DDBJ databases">
        <authorList>
            <person name="Li R."/>
            <person name="Bekaert M."/>
        </authorList>
    </citation>
    <scope>NUCLEOTIDE SEQUENCE [LARGE SCALE GENOMIC DNA]</scope>
    <source>
        <strain evidence="6">wild</strain>
    </source>
</reference>
<dbReference type="EMBL" id="CACVKT020008890">
    <property type="protein sequence ID" value="CAC5418242.1"/>
    <property type="molecule type" value="Genomic_DNA"/>
</dbReference>